<proteinExistence type="predicted"/>
<sequence length="208" mass="22754">MADMIDVDDVNRYLTSDATAEVLAPYIAAAIEAIQNLTGRSWSDSVVERDEVFYNVREGAILWLDDITPAAVASVSVYAKRTDRAVSLLAVPNWSTSSDVALTEDIQYQVMDRGRIHLFATGIMPATWARVTVTYTPSGSVPQTVQEAAAVLAASMYAQAARSSSGLKSERLGDYGYTKNEAVEGGDLLPAVRRRLTPYNRKRRARTT</sequence>
<accession>A0A0F9RD70</accession>
<evidence type="ECO:0000313" key="1">
    <source>
        <dbReference type="EMBL" id="KKN47442.1"/>
    </source>
</evidence>
<dbReference type="EMBL" id="LAZR01001276">
    <property type="protein sequence ID" value="KKN47442.1"/>
    <property type="molecule type" value="Genomic_DNA"/>
</dbReference>
<name>A0A0F9RD70_9ZZZZ</name>
<gene>
    <name evidence="1" type="ORF">LCGC14_0662820</name>
</gene>
<dbReference type="AlphaFoldDB" id="A0A0F9RD70"/>
<comment type="caution">
    <text evidence="1">The sequence shown here is derived from an EMBL/GenBank/DDBJ whole genome shotgun (WGS) entry which is preliminary data.</text>
</comment>
<organism evidence="1">
    <name type="scientific">marine sediment metagenome</name>
    <dbReference type="NCBI Taxonomy" id="412755"/>
    <lineage>
        <taxon>unclassified sequences</taxon>
        <taxon>metagenomes</taxon>
        <taxon>ecological metagenomes</taxon>
    </lineage>
</organism>
<evidence type="ECO:0008006" key="2">
    <source>
        <dbReference type="Google" id="ProtNLM"/>
    </source>
</evidence>
<protein>
    <recommendedName>
        <fullName evidence="2">Phage gp6-like head-tail connector protein</fullName>
    </recommendedName>
</protein>
<reference evidence="1" key="1">
    <citation type="journal article" date="2015" name="Nature">
        <title>Complex archaea that bridge the gap between prokaryotes and eukaryotes.</title>
        <authorList>
            <person name="Spang A."/>
            <person name="Saw J.H."/>
            <person name="Jorgensen S.L."/>
            <person name="Zaremba-Niedzwiedzka K."/>
            <person name="Martijn J."/>
            <person name="Lind A.E."/>
            <person name="van Eijk R."/>
            <person name="Schleper C."/>
            <person name="Guy L."/>
            <person name="Ettema T.J."/>
        </authorList>
    </citation>
    <scope>NUCLEOTIDE SEQUENCE</scope>
</reference>